<dbReference type="GO" id="GO:0046872">
    <property type="term" value="F:metal ion binding"/>
    <property type="evidence" value="ECO:0007669"/>
    <property type="project" value="UniProtKB-KW"/>
</dbReference>
<keyword evidence="15" id="KW-1185">Reference proteome</keyword>
<dbReference type="GO" id="GO:0006281">
    <property type="term" value="P:DNA repair"/>
    <property type="evidence" value="ECO:0007669"/>
    <property type="project" value="UniProtKB-KW"/>
</dbReference>
<evidence type="ECO:0000256" key="2">
    <source>
        <dbReference type="ARBA" id="ARBA00006521"/>
    </source>
</evidence>
<comment type="catalytic activity">
    <reaction evidence="1">
        <text>Hydrolyzes single-stranded DNA or mismatched double-stranded DNA and polynucleotides, releasing free uracil.</text>
        <dbReference type="EC" id="3.2.2.27"/>
    </reaction>
</comment>
<dbReference type="Gene3D" id="3.40.470.10">
    <property type="entry name" value="Uracil-DNA glycosylase-like domain"/>
    <property type="match status" value="1"/>
</dbReference>
<keyword evidence="9" id="KW-0408">Iron</keyword>
<evidence type="ECO:0000256" key="11">
    <source>
        <dbReference type="ARBA" id="ARBA00023204"/>
    </source>
</evidence>
<keyword evidence="8" id="KW-0378">Hydrolase</keyword>
<evidence type="ECO:0000259" key="13">
    <source>
        <dbReference type="SMART" id="SM00986"/>
    </source>
</evidence>
<dbReference type="InterPro" id="IPR051536">
    <property type="entry name" value="UDG_Type-4/5"/>
</dbReference>
<evidence type="ECO:0000256" key="4">
    <source>
        <dbReference type="ARBA" id="ARBA00019403"/>
    </source>
</evidence>
<dbReference type="SUPFAM" id="SSF52141">
    <property type="entry name" value="Uracil-DNA glycosylase-like"/>
    <property type="match status" value="1"/>
</dbReference>
<keyword evidence="6" id="KW-0479">Metal-binding</keyword>
<keyword evidence="10" id="KW-0411">Iron-sulfur</keyword>
<evidence type="ECO:0000256" key="1">
    <source>
        <dbReference type="ARBA" id="ARBA00001400"/>
    </source>
</evidence>
<keyword evidence="11" id="KW-0234">DNA repair</keyword>
<reference evidence="14 15" key="1">
    <citation type="submission" date="2020-08" db="EMBL/GenBank/DDBJ databases">
        <title>Genomic Encyclopedia of Type Strains, Phase IV (KMG-IV): sequencing the most valuable type-strain genomes for metagenomic binning, comparative biology and taxonomic classification.</title>
        <authorList>
            <person name="Goeker M."/>
        </authorList>
    </citation>
    <scope>NUCLEOTIDE SEQUENCE [LARGE SCALE GENOMIC DNA]</scope>
    <source>
        <strain evidence="14 15">DSM 101791</strain>
    </source>
</reference>
<evidence type="ECO:0000256" key="10">
    <source>
        <dbReference type="ARBA" id="ARBA00023014"/>
    </source>
</evidence>
<dbReference type="GO" id="GO:0051539">
    <property type="term" value="F:4 iron, 4 sulfur cluster binding"/>
    <property type="evidence" value="ECO:0007669"/>
    <property type="project" value="UniProtKB-KW"/>
</dbReference>
<organism evidence="14 15">
    <name type="scientific">Deinococcus budaensis</name>
    <dbReference type="NCBI Taxonomy" id="1665626"/>
    <lineage>
        <taxon>Bacteria</taxon>
        <taxon>Thermotogati</taxon>
        <taxon>Deinococcota</taxon>
        <taxon>Deinococci</taxon>
        <taxon>Deinococcales</taxon>
        <taxon>Deinococcaceae</taxon>
        <taxon>Deinococcus</taxon>
    </lineage>
</organism>
<keyword evidence="7" id="KW-0227">DNA damage</keyword>
<evidence type="ECO:0000256" key="7">
    <source>
        <dbReference type="ARBA" id="ARBA00022763"/>
    </source>
</evidence>
<name>A0A7W8LP56_9DEIO</name>
<feature type="region of interest" description="Disordered" evidence="12">
    <location>
        <begin position="1"/>
        <end position="25"/>
    </location>
</feature>
<dbReference type="EC" id="3.2.2.27" evidence="3"/>
<evidence type="ECO:0000256" key="8">
    <source>
        <dbReference type="ARBA" id="ARBA00022801"/>
    </source>
</evidence>
<sequence length="186" mass="19904">MGEGDPAAPLVIVGEAPGGEEDRTGQPFAGAAGELLDRILAAVDLSRGDAYLTTVVQCRPPGDRAPHPLEVETCTALWLRPRLGLLRSRVILSLGNTATQHLLGTRQGITQLRGRWYAYGGSHGTLLMPLFHPAYLLRETTRIPGGPRSLTWRDIREAAAVLRGEKAPAELASAAAPDRGDLPTLF</sequence>
<evidence type="ECO:0000256" key="3">
    <source>
        <dbReference type="ARBA" id="ARBA00012030"/>
    </source>
</evidence>
<keyword evidence="14" id="KW-0808">Transferase</keyword>
<dbReference type="PANTHER" id="PTHR33693">
    <property type="entry name" value="TYPE-5 URACIL-DNA GLYCOSYLASE"/>
    <property type="match status" value="1"/>
</dbReference>
<dbReference type="NCBIfam" id="TIGR00758">
    <property type="entry name" value="UDG_fam4"/>
    <property type="match status" value="1"/>
</dbReference>
<gene>
    <name evidence="14" type="ORF">HNQ09_000853</name>
</gene>
<feature type="domain" description="Uracil-DNA glycosylase-like" evidence="13">
    <location>
        <begin position="1"/>
        <end position="156"/>
    </location>
</feature>
<dbReference type="Proteomes" id="UP000525389">
    <property type="component" value="Unassembled WGS sequence"/>
</dbReference>
<dbReference type="EMBL" id="JACHFN010000002">
    <property type="protein sequence ID" value="MBB5233436.1"/>
    <property type="molecule type" value="Genomic_DNA"/>
</dbReference>
<evidence type="ECO:0000256" key="9">
    <source>
        <dbReference type="ARBA" id="ARBA00023004"/>
    </source>
</evidence>
<dbReference type="GO" id="GO:0004844">
    <property type="term" value="F:uracil DNA N-glycosylase activity"/>
    <property type="evidence" value="ECO:0007669"/>
    <property type="project" value="UniProtKB-EC"/>
</dbReference>
<dbReference type="InterPro" id="IPR036895">
    <property type="entry name" value="Uracil-DNA_glycosylase-like_sf"/>
</dbReference>
<comment type="caution">
    <text evidence="14">The sequence shown here is derived from an EMBL/GenBank/DDBJ whole genome shotgun (WGS) entry which is preliminary data.</text>
</comment>
<dbReference type="SMART" id="SM00987">
    <property type="entry name" value="UreE_C"/>
    <property type="match status" value="1"/>
</dbReference>
<dbReference type="GO" id="GO:0016779">
    <property type="term" value="F:nucleotidyltransferase activity"/>
    <property type="evidence" value="ECO:0007669"/>
    <property type="project" value="UniProtKB-KW"/>
</dbReference>
<dbReference type="PANTHER" id="PTHR33693:SF1">
    <property type="entry name" value="TYPE-4 URACIL-DNA GLYCOSYLASE"/>
    <property type="match status" value="1"/>
</dbReference>
<evidence type="ECO:0000256" key="5">
    <source>
        <dbReference type="ARBA" id="ARBA00022485"/>
    </source>
</evidence>
<dbReference type="InterPro" id="IPR005273">
    <property type="entry name" value="Ura-DNA_glyco_family4"/>
</dbReference>
<evidence type="ECO:0000256" key="12">
    <source>
        <dbReference type="SAM" id="MobiDB-lite"/>
    </source>
</evidence>
<dbReference type="InterPro" id="IPR005122">
    <property type="entry name" value="Uracil-DNA_glycosylase-like"/>
</dbReference>
<evidence type="ECO:0000313" key="15">
    <source>
        <dbReference type="Proteomes" id="UP000525389"/>
    </source>
</evidence>
<evidence type="ECO:0000256" key="6">
    <source>
        <dbReference type="ARBA" id="ARBA00022723"/>
    </source>
</evidence>
<dbReference type="CDD" id="cd10030">
    <property type="entry name" value="UDG-F4_TTUDGA_SPO1dp_like"/>
    <property type="match status" value="1"/>
</dbReference>
<keyword evidence="5" id="KW-0004">4Fe-4S</keyword>
<evidence type="ECO:0000313" key="14">
    <source>
        <dbReference type="EMBL" id="MBB5233436.1"/>
    </source>
</evidence>
<dbReference type="AlphaFoldDB" id="A0A7W8LP56"/>
<proteinExistence type="inferred from homology"/>
<protein>
    <recommendedName>
        <fullName evidence="4">Type-4 uracil-DNA glycosylase</fullName>
        <ecNumber evidence="3">3.2.2.27</ecNumber>
    </recommendedName>
</protein>
<dbReference type="SMART" id="SM00986">
    <property type="entry name" value="UDG"/>
    <property type="match status" value="1"/>
</dbReference>
<accession>A0A7W8LP56</accession>
<comment type="similarity">
    <text evidence="2">Belongs to the uracil-DNA glycosylase (UDG) superfamily. Type 4 (UDGa) family.</text>
</comment>
<dbReference type="Pfam" id="PF03167">
    <property type="entry name" value="UDG"/>
    <property type="match status" value="1"/>
</dbReference>
<keyword evidence="14" id="KW-0548">Nucleotidyltransferase</keyword>